<proteinExistence type="predicted"/>
<keyword evidence="5" id="KW-0418">Kinase</keyword>
<dbReference type="Pfam" id="PF02518">
    <property type="entry name" value="HATPase_c"/>
    <property type="match status" value="1"/>
</dbReference>
<accession>E6W0B4</accession>
<dbReference type="Gene3D" id="3.30.565.10">
    <property type="entry name" value="Histidine kinase-like ATPase, C-terminal domain"/>
    <property type="match status" value="1"/>
</dbReference>
<dbReference type="EMBL" id="CP002432">
    <property type="protein sequence ID" value="ADU66332.1"/>
    <property type="molecule type" value="Genomic_DNA"/>
</dbReference>
<dbReference type="HOGENOM" id="CLU_000445_89_3_0"/>
<evidence type="ECO:0000256" key="5">
    <source>
        <dbReference type="ARBA" id="ARBA00022777"/>
    </source>
</evidence>
<dbReference type="InterPro" id="IPR004358">
    <property type="entry name" value="Sig_transdc_His_kin-like_C"/>
</dbReference>
<gene>
    <name evidence="8" type="ordered locus">Selin_1602</name>
</gene>
<dbReference type="STRING" id="653733.Selin_1602"/>
<dbReference type="GO" id="GO:0000155">
    <property type="term" value="F:phosphorelay sensor kinase activity"/>
    <property type="evidence" value="ECO:0007669"/>
    <property type="project" value="InterPro"/>
</dbReference>
<evidence type="ECO:0000256" key="1">
    <source>
        <dbReference type="ARBA" id="ARBA00000085"/>
    </source>
</evidence>
<keyword evidence="8" id="KW-0067">ATP-binding</keyword>
<keyword evidence="6" id="KW-0175">Coiled coil</keyword>
<keyword evidence="3" id="KW-0597">Phosphoprotein</keyword>
<feature type="coiled-coil region" evidence="6">
    <location>
        <begin position="14"/>
        <end position="51"/>
    </location>
</feature>
<sequence length="294" mass="32844">MAQELNQLEDASIVKELQRRLNEKSASLLEMEQMTRRLLSLNEQIRHTETIKSEFISLIKTEFRTPISSLLQESQQLVENIGNTDVVATGSHLHQQLLRIDFHMKNIFAAAELEAGETRNAYVKVRLESLIEDALAILQYVVKQKQLRIESTIDLPEGTLVTDAGKMQLVLMNLLSNACEYSYGGDTIRIRGTVEGDRILVSVEDPGEGIPEEHLEHIFQKFYQYHSGKTRLQKGLGLGLNVARGLVDLLGGSVHCTSAPGGKSTVFTVSLPLKDDREVKDTSDGGNDFMFEAF</sequence>
<keyword evidence="9" id="KW-1185">Reference proteome</keyword>
<dbReference type="KEGG" id="din:Selin_1602"/>
<dbReference type="PROSITE" id="PS50109">
    <property type="entry name" value="HIS_KIN"/>
    <property type="match status" value="1"/>
</dbReference>
<evidence type="ECO:0000256" key="2">
    <source>
        <dbReference type="ARBA" id="ARBA00012438"/>
    </source>
</evidence>
<dbReference type="OrthoDB" id="9797304at2"/>
<dbReference type="PANTHER" id="PTHR43547">
    <property type="entry name" value="TWO-COMPONENT HISTIDINE KINASE"/>
    <property type="match status" value="1"/>
</dbReference>
<organism evidence="8 9">
    <name type="scientific">Desulfurispirillum indicum (strain ATCC BAA-1389 / DSM 22839 / S5)</name>
    <dbReference type="NCBI Taxonomy" id="653733"/>
    <lineage>
        <taxon>Bacteria</taxon>
        <taxon>Pseudomonadati</taxon>
        <taxon>Chrysiogenota</taxon>
        <taxon>Chrysiogenia</taxon>
        <taxon>Chrysiogenales</taxon>
        <taxon>Chrysiogenaceae</taxon>
        <taxon>Desulfurispirillum</taxon>
    </lineage>
</organism>
<evidence type="ECO:0000256" key="4">
    <source>
        <dbReference type="ARBA" id="ARBA00022679"/>
    </source>
</evidence>
<dbReference type="FunFam" id="3.30.565.10:FF:000006">
    <property type="entry name" value="Sensor histidine kinase WalK"/>
    <property type="match status" value="1"/>
</dbReference>
<dbReference type="FunCoup" id="E6W0B4">
    <property type="interactions" value="96"/>
</dbReference>
<dbReference type="InterPro" id="IPR005467">
    <property type="entry name" value="His_kinase_dom"/>
</dbReference>
<evidence type="ECO:0000256" key="3">
    <source>
        <dbReference type="ARBA" id="ARBA00022553"/>
    </source>
</evidence>
<dbReference type="eggNOG" id="COG2205">
    <property type="taxonomic scope" value="Bacteria"/>
</dbReference>
<dbReference type="SMART" id="SM00387">
    <property type="entry name" value="HATPase_c"/>
    <property type="match status" value="1"/>
</dbReference>
<keyword evidence="8" id="KW-0547">Nucleotide-binding</keyword>
<dbReference type="CDD" id="cd00075">
    <property type="entry name" value="HATPase"/>
    <property type="match status" value="1"/>
</dbReference>
<reference evidence="8 9" key="1">
    <citation type="submission" date="2010-12" db="EMBL/GenBank/DDBJ databases">
        <title>Complete sequence of Desulfurispirillum indicum S5.</title>
        <authorList>
            <consortium name="US DOE Joint Genome Institute"/>
            <person name="Lucas S."/>
            <person name="Copeland A."/>
            <person name="Lapidus A."/>
            <person name="Cheng J.-F."/>
            <person name="Goodwin L."/>
            <person name="Pitluck S."/>
            <person name="Chertkov O."/>
            <person name="Held B."/>
            <person name="Detter J.C."/>
            <person name="Han C."/>
            <person name="Tapia R."/>
            <person name="Land M."/>
            <person name="Hauser L."/>
            <person name="Kyrpides N."/>
            <person name="Ivanova N."/>
            <person name="Mikhailova N."/>
            <person name="Haggblom M."/>
            <person name="Rauschenbach I."/>
            <person name="Bini E."/>
            <person name="Woyke T."/>
        </authorList>
    </citation>
    <scope>NUCLEOTIDE SEQUENCE [LARGE SCALE GENOMIC DNA]</scope>
    <source>
        <strain evidence="9">ATCC BAA-1389 / DSM 22839 / S5</strain>
    </source>
</reference>
<dbReference type="Proteomes" id="UP000002572">
    <property type="component" value="Chromosome"/>
</dbReference>
<dbReference type="RefSeq" id="WP_013506212.1">
    <property type="nucleotide sequence ID" value="NC_014836.1"/>
</dbReference>
<evidence type="ECO:0000313" key="8">
    <source>
        <dbReference type="EMBL" id="ADU66332.1"/>
    </source>
</evidence>
<dbReference type="PANTHER" id="PTHR43547:SF2">
    <property type="entry name" value="HYBRID SIGNAL TRANSDUCTION HISTIDINE KINASE C"/>
    <property type="match status" value="1"/>
</dbReference>
<name>E6W0B4_DESIS</name>
<dbReference type="PRINTS" id="PR00344">
    <property type="entry name" value="BCTRLSENSOR"/>
</dbReference>
<feature type="domain" description="Histidine kinase" evidence="7">
    <location>
        <begin position="58"/>
        <end position="275"/>
    </location>
</feature>
<dbReference type="GO" id="GO:0005524">
    <property type="term" value="F:ATP binding"/>
    <property type="evidence" value="ECO:0007669"/>
    <property type="project" value="UniProtKB-KW"/>
</dbReference>
<dbReference type="InterPro" id="IPR003594">
    <property type="entry name" value="HATPase_dom"/>
</dbReference>
<keyword evidence="4" id="KW-0808">Transferase</keyword>
<dbReference type="InterPro" id="IPR036890">
    <property type="entry name" value="HATPase_C_sf"/>
</dbReference>
<protein>
    <recommendedName>
        <fullName evidence="2">histidine kinase</fullName>
        <ecNumber evidence="2">2.7.13.3</ecNumber>
    </recommendedName>
</protein>
<dbReference type="InterPro" id="IPR036097">
    <property type="entry name" value="HisK_dim/P_sf"/>
</dbReference>
<evidence type="ECO:0000256" key="6">
    <source>
        <dbReference type="SAM" id="Coils"/>
    </source>
</evidence>
<dbReference type="AlphaFoldDB" id="E6W0B4"/>
<dbReference type="SUPFAM" id="SSF55874">
    <property type="entry name" value="ATPase domain of HSP90 chaperone/DNA topoisomerase II/histidine kinase"/>
    <property type="match status" value="1"/>
</dbReference>
<evidence type="ECO:0000313" key="9">
    <source>
        <dbReference type="Proteomes" id="UP000002572"/>
    </source>
</evidence>
<dbReference type="InParanoid" id="E6W0B4"/>
<dbReference type="SUPFAM" id="SSF47384">
    <property type="entry name" value="Homodimeric domain of signal transducing histidine kinase"/>
    <property type="match status" value="1"/>
</dbReference>
<evidence type="ECO:0000259" key="7">
    <source>
        <dbReference type="PROSITE" id="PS50109"/>
    </source>
</evidence>
<comment type="catalytic activity">
    <reaction evidence="1">
        <text>ATP + protein L-histidine = ADP + protein N-phospho-L-histidine.</text>
        <dbReference type="EC" id="2.7.13.3"/>
    </reaction>
</comment>
<dbReference type="EC" id="2.7.13.3" evidence="2"/>